<dbReference type="PANTHER" id="PTHR46268:SF6">
    <property type="entry name" value="UNIVERSAL STRESS PROTEIN UP12"/>
    <property type="match status" value="1"/>
</dbReference>
<reference evidence="3 4" key="2">
    <citation type="journal article" date="2012" name="Stand. Genomic Sci.">
        <title>Genome sequence of the moderately thermophilic, amino-acid-degrading and sulfur-reducing bacterium Thermovirga lienii type strain (Cas60314(T)).</title>
        <authorList>
            <person name="Goker M."/>
            <person name="Saunders E."/>
            <person name="Lapidus A."/>
            <person name="Nolan M."/>
            <person name="Lucas S."/>
            <person name="Hammon N."/>
            <person name="Deshpande S."/>
            <person name="Cheng J.F."/>
            <person name="Han C."/>
            <person name="Tapia R."/>
            <person name="Goodwin L.A."/>
            <person name="Pitluck S."/>
            <person name="Liolios K."/>
            <person name="Mavromatis K."/>
            <person name="Pagani I."/>
            <person name="Ivanova N."/>
            <person name="Mikhailova N."/>
            <person name="Pati A."/>
            <person name="Chen A."/>
            <person name="Palaniappan K."/>
            <person name="Land M."/>
            <person name="Chang Y.J."/>
            <person name="Jeffries C.D."/>
            <person name="Brambilla E.M."/>
            <person name="Rohde M."/>
            <person name="Spring S."/>
            <person name="Detter J.C."/>
            <person name="Woyke T."/>
            <person name="Bristow J."/>
            <person name="Eisen J.A."/>
            <person name="Markowitz V."/>
            <person name="Hugenholtz P."/>
            <person name="Kyrpides N.C."/>
            <person name="Klenk H.P."/>
        </authorList>
    </citation>
    <scope>NUCLEOTIDE SEQUENCE [LARGE SCALE GENOMIC DNA]</scope>
    <source>
        <strain evidence="4">ATCC BAA-1197 / DSM 17291 / Cas60314</strain>
    </source>
</reference>
<dbReference type="STRING" id="580340.Tlie_1526"/>
<protein>
    <submittedName>
        <fullName evidence="3">UspA domain-containing protein</fullName>
    </submittedName>
</protein>
<dbReference type="PRINTS" id="PR01438">
    <property type="entry name" value="UNVRSLSTRESS"/>
</dbReference>
<dbReference type="InterPro" id="IPR006016">
    <property type="entry name" value="UspA"/>
</dbReference>
<evidence type="ECO:0000313" key="3">
    <source>
        <dbReference type="EMBL" id="AER67248.1"/>
    </source>
</evidence>
<dbReference type="AlphaFoldDB" id="G7V7D2"/>
<accession>G7V7D2</accession>
<evidence type="ECO:0000256" key="1">
    <source>
        <dbReference type="ARBA" id="ARBA00008791"/>
    </source>
</evidence>
<dbReference type="SUPFAM" id="SSF52402">
    <property type="entry name" value="Adenine nucleotide alpha hydrolases-like"/>
    <property type="match status" value="1"/>
</dbReference>
<dbReference type="Gene3D" id="3.40.50.620">
    <property type="entry name" value="HUPs"/>
    <property type="match status" value="1"/>
</dbReference>
<keyword evidence="4" id="KW-1185">Reference proteome</keyword>
<sequence>MPKKILVGVDMSKLGENVTLYGLSLAYRLDVDVTFIHVLPHPSLWRGYDPWIPRIEIDHQIKEIAQKRLTYYLKKAEEKDPVLKDKKREIVVLEGNPAETIINYAKEKGYNLIIVGSRGHSAFERIVVGSTATNVARYAHCSVLIHRIGEDII</sequence>
<organism evidence="3 4">
    <name type="scientific">Thermovirga lienii (strain ATCC BAA-1197 / DSM 17291 / Cas60314)</name>
    <dbReference type="NCBI Taxonomy" id="580340"/>
    <lineage>
        <taxon>Bacteria</taxon>
        <taxon>Thermotogati</taxon>
        <taxon>Synergistota</taxon>
        <taxon>Synergistia</taxon>
        <taxon>Synergistales</taxon>
        <taxon>Thermovirgaceae</taxon>
        <taxon>Thermovirga</taxon>
    </lineage>
</organism>
<dbReference type="Pfam" id="PF00582">
    <property type="entry name" value="Usp"/>
    <property type="match status" value="1"/>
</dbReference>
<reference evidence="4" key="1">
    <citation type="submission" date="2011-10" db="EMBL/GenBank/DDBJ databases">
        <title>The complete genome of chromosome of Thermovirga lienii DSM 17291.</title>
        <authorList>
            <consortium name="US DOE Joint Genome Institute (JGI-PGF)"/>
            <person name="Lucas S."/>
            <person name="Copeland A."/>
            <person name="Lapidus A."/>
            <person name="Glavina del Rio T."/>
            <person name="Dalin E."/>
            <person name="Tice H."/>
            <person name="Bruce D."/>
            <person name="Goodwin L."/>
            <person name="Pitluck S."/>
            <person name="Peters L."/>
            <person name="Mikhailova N."/>
            <person name="Saunders E."/>
            <person name="Kyrpides N."/>
            <person name="Mavromatis K."/>
            <person name="Ivanova N."/>
            <person name="Last F.I."/>
            <person name="Brettin T."/>
            <person name="Detter J.C."/>
            <person name="Han C."/>
            <person name="Larimer F."/>
            <person name="Land M."/>
            <person name="Hauser L."/>
            <person name="Markowitz V."/>
            <person name="Cheng J.-F."/>
            <person name="Hugenholtz P."/>
            <person name="Woyke T."/>
            <person name="Wu D."/>
            <person name="Spring S."/>
            <person name="Schroeder M."/>
            <person name="Brambilla E.-M."/>
            <person name="Klenk H.-P."/>
            <person name="Eisen J.A."/>
        </authorList>
    </citation>
    <scope>NUCLEOTIDE SEQUENCE [LARGE SCALE GENOMIC DNA]</scope>
    <source>
        <strain evidence="4">ATCC BAA-1197 / DSM 17291 / Cas60314</strain>
    </source>
</reference>
<dbReference type="Proteomes" id="UP000005868">
    <property type="component" value="Chromosome"/>
</dbReference>
<dbReference type="HOGENOM" id="CLU_049301_11_2_0"/>
<dbReference type="InterPro" id="IPR014729">
    <property type="entry name" value="Rossmann-like_a/b/a_fold"/>
</dbReference>
<feature type="domain" description="UspA" evidence="2">
    <location>
        <begin position="1"/>
        <end position="145"/>
    </location>
</feature>
<dbReference type="OrthoDB" id="9789668at2"/>
<gene>
    <name evidence="3" type="ordered locus">Tlie_1526</name>
</gene>
<dbReference type="KEGG" id="tli:Tlie_1526"/>
<proteinExistence type="inferred from homology"/>
<dbReference type="InterPro" id="IPR006015">
    <property type="entry name" value="Universal_stress_UspA"/>
</dbReference>
<dbReference type="EMBL" id="CP003096">
    <property type="protein sequence ID" value="AER67248.1"/>
    <property type="molecule type" value="Genomic_DNA"/>
</dbReference>
<comment type="similarity">
    <text evidence="1">Belongs to the universal stress protein A family.</text>
</comment>
<evidence type="ECO:0000259" key="2">
    <source>
        <dbReference type="Pfam" id="PF00582"/>
    </source>
</evidence>
<evidence type="ECO:0000313" key="4">
    <source>
        <dbReference type="Proteomes" id="UP000005868"/>
    </source>
</evidence>
<dbReference type="PANTHER" id="PTHR46268">
    <property type="entry name" value="STRESS RESPONSE PROTEIN NHAX"/>
    <property type="match status" value="1"/>
</dbReference>
<dbReference type="CDD" id="cd00293">
    <property type="entry name" value="USP-like"/>
    <property type="match status" value="1"/>
</dbReference>
<dbReference type="eggNOG" id="COG0589">
    <property type="taxonomic scope" value="Bacteria"/>
</dbReference>
<name>G7V7D2_THELD</name>